<organism evidence="3">
    <name type="scientific">Camponotus floridanus</name>
    <name type="common">Florida carpenter ant</name>
    <dbReference type="NCBI Taxonomy" id="104421"/>
    <lineage>
        <taxon>Eukaryota</taxon>
        <taxon>Metazoa</taxon>
        <taxon>Ecdysozoa</taxon>
        <taxon>Arthropoda</taxon>
        <taxon>Hexapoda</taxon>
        <taxon>Insecta</taxon>
        <taxon>Pterygota</taxon>
        <taxon>Neoptera</taxon>
        <taxon>Endopterygota</taxon>
        <taxon>Hymenoptera</taxon>
        <taxon>Apocrita</taxon>
        <taxon>Aculeata</taxon>
        <taxon>Formicoidea</taxon>
        <taxon>Formicidae</taxon>
        <taxon>Formicinae</taxon>
        <taxon>Camponotus</taxon>
    </lineage>
</organism>
<name>E2AR46_CAMFO</name>
<accession>E2AR46</accession>
<dbReference type="AlphaFoldDB" id="E2AR46"/>
<dbReference type="EMBL" id="GL441871">
    <property type="protein sequence ID" value="EFN64085.1"/>
    <property type="molecule type" value="Genomic_DNA"/>
</dbReference>
<evidence type="ECO:0000313" key="2">
    <source>
        <dbReference type="EMBL" id="EFN64085.1"/>
    </source>
</evidence>
<reference evidence="2 3" key="1">
    <citation type="journal article" date="2010" name="Science">
        <title>Genomic comparison of the ants Camponotus floridanus and Harpegnathos saltator.</title>
        <authorList>
            <person name="Bonasio R."/>
            <person name="Zhang G."/>
            <person name="Ye C."/>
            <person name="Mutti N.S."/>
            <person name="Fang X."/>
            <person name="Qin N."/>
            <person name="Donahue G."/>
            <person name="Yang P."/>
            <person name="Li Q."/>
            <person name="Li C."/>
            <person name="Zhang P."/>
            <person name="Huang Z."/>
            <person name="Berger S.L."/>
            <person name="Reinberg D."/>
            <person name="Wang J."/>
            <person name="Liebig J."/>
        </authorList>
    </citation>
    <scope>NUCLEOTIDE SEQUENCE [LARGE SCALE GENOMIC DNA]</scope>
    <source>
        <strain evidence="3">C129</strain>
    </source>
</reference>
<protein>
    <submittedName>
        <fullName evidence="2">Uncharacterized protein</fullName>
    </submittedName>
</protein>
<gene>
    <name evidence="2" type="ORF">EAG_02345</name>
</gene>
<proteinExistence type="predicted"/>
<evidence type="ECO:0000256" key="1">
    <source>
        <dbReference type="SAM" id="MobiDB-lite"/>
    </source>
</evidence>
<dbReference type="InParanoid" id="E2AR46"/>
<feature type="region of interest" description="Disordered" evidence="1">
    <location>
        <begin position="347"/>
        <end position="366"/>
    </location>
</feature>
<keyword evidence="3" id="KW-1185">Reference proteome</keyword>
<sequence length="435" mass="49830">MTFESHCRPLMADPSRLEAGNFPDIDTRCCLKAVVQAKQRQITIDYIIDILHGAKMSNYICSIGDVMKNWRKSAGLSVEKCFRIYCDSKKLNERFTCNINKSRVNGRDQKDHVEGATIHNASEEKRILKLVSWTGCIHDAVGRRRTGARLFGYGALRRNDDDQLRPLAQVAIEPRMEANREGFKGDRKKGRLTSSPAKCIMHLASSSPRMVGGLIRRKIHMICSYRSRRDSLETKLMLFYTYAIRIQLVRHNRNTTRRPSVTTTFRNLRTSGIAGNNSDSTTWVVRVQIPSVISGIQTPTLRVVTSLIVILHTLKRREILRGMHYIRIANSDNKLAIALFDNSYSRSEKTRAPGTSGDRERTSLDRTRARNRCHWPKKRRRGRLDAAKAYGTLRPVITRLHRDSQGRTECVEYAEEGGIFNDEKGNIPLRKRKYL</sequence>
<evidence type="ECO:0000313" key="3">
    <source>
        <dbReference type="Proteomes" id="UP000000311"/>
    </source>
</evidence>
<dbReference type="Proteomes" id="UP000000311">
    <property type="component" value="Unassembled WGS sequence"/>
</dbReference>